<dbReference type="EMBL" id="BARU01010873">
    <property type="protein sequence ID" value="GAH38377.1"/>
    <property type="molecule type" value="Genomic_DNA"/>
</dbReference>
<accession>X1F0G0</accession>
<keyword evidence="4" id="KW-0418">Kinase</keyword>
<keyword evidence="3" id="KW-0808">Transferase</keyword>
<dbReference type="GO" id="GO:0004673">
    <property type="term" value="F:protein histidine kinase activity"/>
    <property type="evidence" value="ECO:0007669"/>
    <property type="project" value="UniProtKB-EC"/>
</dbReference>
<evidence type="ECO:0000256" key="1">
    <source>
        <dbReference type="ARBA" id="ARBA00000085"/>
    </source>
</evidence>
<evidence type="ECO:0000256" key="3">
    <source>
        <dbReference type="ARBA" id="ARBA00022679"/>
    </source>
</evidence>
<comment type="caution">
    <text evidence="5">The sequence shown here is derived from an EMBL/GenBank/DDBJ whole genome shotgun (WGS) entry which is preliminary data.</text>
</comment>
<dbReference type="EC" id="2.7.13.3" evidence="2"/>
<dbReference type="PANTHER" id="PTHR24421:SF10">
    <property type="entry name" value="NITRATE_NITRITE SENSOR PROTEIN NARQ"/>
    <property type="match status" value="1"/>
</dbReference>
<evidence type="ECO:0000313" key="5">
    <source>
        <dbReference type="EMBL" id="GAH38377.1"/>
    </source>
</evidence>
<evidence type="ECO:0000256" key="4">
    <source>
        <dbReference type="ARBA" id="ARBA00022777"/>
    </source>
</evidence>
<comment type="catalytic activity">
    <reaction evidence="1">
        <text>ATP + protein L-histidine = ADP + protein N-phospho-L-histidine.</text>
        <dbReference type="EC" id="2.7.13.3"/>
    </reaction>
</comment>
<dbReference type="PANTHER" id="PTHR24421">
    <property type="entry name" value="NITRATE/NITRITE SENSOR PROTEIN NARX-RELATED"/>
    <property type="match status" value="1"/>
</dbReference>
<name>X1F0G0_9ZZZZ</name>
<feature type="non-terminal residue" evidence="5">
    <location>
        <position position="1"/>
    </location>
</feature>
<organism evidence="5">
    <name type="scientific">marine sediment metagenome</name>
    <dbReference type="NCBI Taxonomy" id="412755"/>
    <lineage>
        <taxon>unclassified sequences</taxon>
        <taxon>metagenomes</taxon>
        <taxon>ecological metagenomes</taxon>
    </lineage>
</organism>
<dbReference type="SUPFAM" id="SSF55874">
    <property type="entry name" value="ATPase domain of HSP90 chaperone/DNA topoisomerase II/histidine kinase"/>
    <property type="match status" value="1"/>
</dbReference>
<dbReference type="AlphaFoldDB" id="X1F0G0"/>
<reference evidence="5" key="1">
    <citation type="journal article" date="2014" name="Front. Microbiol.">
        <title>High frequency of phylogenetically diverse reductive dehalogenase-homologous genes in deep subseafloor sedimentary metagenomes.</title>
        <authorList>
            <person name="Kawai M."/>
            <person name="Futagami T."/>
            <person name="Toyoda A."/>
            <person name="Takaki Y."/>
            <person name="Nishi S."/>
            <person name="Hori S."/>
            <person name="Arai W."/>
            <person name="Tsubouchi T."/>
            <person name="Morono Y."/>
            <person name="Uchiyama I."/>
            <person name="Ito T."/>
            <person name="Fujiyama A."/>
            <person name="Inagaki F."/>
            <person name="Takami H."/>
        </authorList>
    </citation>
    <scope>NUCLEOTIDE SEQUENCE</scope>
    <source>
        <strain evidence="5">Expedition CK06-06</strain>
    </source>
</reference>
<evidence type="ECO:0000256" key="2">
    <source>
        <dbReference type="ARBA" id="ARBA00012438"/>
    </source>
</evidence>
<protein>
    <recommendedName>
        <fullName evidence="2">histidine kinase</fullName>
        <ecNumber evidence="2">2.7.13.3</ecNumber>
    </recommendedName>
</protein>
<sequence>DVMADLRPPVLDDYGLIAALRWYGQHFAWRTEIEVSVIGEEPVPRFPDRVEIALFRITQEALTNVAKHSQATEVIVNLEMAKNILLMSKSGVLTLWFQIGRI</sequence>
<proteinExistence type="predicted"/>
<dbReference type="InterPro" id="IPR036890">
    <property type="entry name" value="HATPase_C_sf"/>
</dbReference>
<dbReference type="Gene3D" id="3.30.565.10">
    <property type="entry name" value="Histidine kinase-like ATPase, C-terminal domain"/>
    <property type="match status" value="1"/>
</dbReference>
<gene>
    <name evidence="5" type="ORF">S03H2_20597</name>
</gene>
<dbReference type="GO" id="GO:0000160">
    <property type="term" value="P:phosphorelay signal transduction system"/>
    <property type="evidence" value="ECO:0007669"/>
    <property type="project" value="UniProtKB-KW"/>
</dbReference>
<dbReference type="InterPro" id="IPR050482">
    <property type="entry name" value="Sensor_HK_TwoCompSys"/>
</dbReference>